<name>A0A0U1L0D0_9FIRM</name>
<dbReference type="RefSeq" id="WP_021167937.1">
    <property type="nucleotide sequence ID" value="NZ_CTRP01000012.1"/>
</dbReference>
<evidence type="ECO:0000313" key="4">
    <source>
        <dbReference type="Proteomes" id="UP000049855"/>
    </source>
</evidence>
<gene>
    <name evidence="3" type="ORF">SpAn4DRAFT_2359</name>
</gene>
<dbReference type="PANTHER" id="PTHR46268:SF6">
    <property type="entry name" value="UNIVERSAL STRESS PROTEIN UP12"/>
    <property type="match status" value="1"/>
</dbReference>
<dbReference type="Gene3D" id="3.40.50.620">
    <property type="entry name" value="HUPs"/>
    <property type="match status" value="1"/>
</dbReference>
<evidence type="ECO:0000259" key="2">
    <source>
        <dbReference type="Pfam" id="PF00582"/>
    </source>
</evidence>
<protein>
    <submittedName>
        <fullName evidence="3">Universal stress protein UspA and related nucleotide-binding proteins</fullName>
    </submittedName>
</protein>
<evidence type="ECO:0000313" key="3">
    <source>
        <dbReference type="EMBL" id="CQR73127.1"/>
    </source>
</evidence>
<dbReference type="Pfam" id="PF00582">
    <property type="entry name" value="Usp"/>
    <property type="match status" value="1"/>
</dbReference>
<keyword evidence="4" id="KW-1185">Reference proteome</keyword>
<dbReference type="EMBL" id="CTRP01000012">
    <property type="protein sequence ID" value="CQR73127.1"/>
    <property type="molecule type" value="Genomic_DNA"/>
</dbReference>
<sequence>MFKKILVPIDGSNRALLAAKYARILAEKFDSSVTLIHIIQNPAYIMPDTIIPSLLLKDLEVSGKRILDKALEVFDDFDGRVNTLVEYGHPGIRIVDVTEERDYSLIVMGRRGLSDVKGLLLGSVSNHVLHHASCPTLIIKSNDEG</sequence>
<dbReference type="InterPro" id="IPR014729">
    <property type="entry name" value="Rossmann-like_a/b/a_fold"/>
</dbReference>
<dbReference type="SUPFAM" id="SSF52402">
    <property type="entry name" value="Adenine nucleotide alpha hydrolases-like"/>
    <property type="match status" value="1"/>
</dbReference>
<evidence type="ECO:0000256" key="1">
    <source>
        <dbReference type="ARBA" id="ARBA00008791"/>
    </source>
</evidence>
<dbReference type="PRINTS" id="PR01438">
    <property type="entry name" value="UNVRSLSTRESS"/>
</dbReference>
<dbReference type="PANTHER" id="PTHR46268">
    <property type="entry name" value="STRESS RESPONSE PROTEIN NHAX"/>
    <property type="match status" value="1"/>
</dbReference>
<accession>A0A0U1L0D0</accession>
<dbReference type="AlphaFoldDB" id="A0A0U1L0D0"/>
<reference evidence="4" key="1">
    <citation type="submission" date="2015-03" db="EMBL/GenBank/DDBJ databases">
        <authorList>
            <person name="Nijsse Bart"/>
        </authorList>
    </citation>
    <scope>NUCLEOTIDE SEQUENCE [LARGE SCALE GENOMIC DNA]</scope>
</reference>
<dbReference type="CDD" id="cd00293">
    <property type="entry name" value="USP-like"/>
    <property type="match status" value="1"/>
</dbReference>
<feature type="domain" description="UspA" evidence="2">
    <location>
        <begin position="1"/>
        <end position="140"/>
    </location>
</feature>
<proteinExistence type="inferred from homology"/>
<dbReference type="InterPro" id="IPR006015">
    <property type="entry name" value="Universal_stress_UspA"/>
</dbReference>
<organism evidence="3 4">
    <name type="scientific">Sporomusa ovata</name>
    <dbReference type="NCBI Taxonomy" id="2378"/>
    <lineage>
        <taxon>Bacteria</taxon>
        <taxon>Bacillati</taxon>
        <taxon>Bacillota</taxon>
        <taxon>Negativicutes</taxon>
        <taxon>Selenomonadales</taxon>
        <taxon>Sporomusaceae</taxon>
        <taxon>Sporomusa</taxon>
    </lineage>
</organism>
<comment type="similarity">
    <text evidence="1">Belongs to the universal stress protein A family.</text>
</comment>
<dbReference type="Proteomes" id="UP000049855">
    <property type="component" value="Unassembled WGS sequence"/>
</dbReference>
<dbReference type="InterPro" id="IPR006016">
    <property type="entry name" value="UspA"/>
</dbReference>